<evidence type="ECO:0000313" key="2">
    <source>
        <dbReference type="Proteomes" id="UP000030019"/>
    </source>
</evidence>
<comment type="caution">
    <text evidence="1">The sequence shown here is derived from an EMBL/GenBank/DDBJ whole genome shotgun (WGS) entry which is preliminary data.</text>
</comment>
<gene>
    <name evidence="1" type="ORF">SSIN_1439</name>
</gene>
<dbReference type="Proteomes" id="UP000030019">
    <property type="component" value="Unassembled WGS sequence"/>
</dbReference>
<name>A0A0A0DFF5_9STRE</name>
<sequence length="42" mass="4891">MMSRKVPIKCLKELGNFSFQTGINRLMDHSWGNGRLINKQLQ</sequence>
<reference evidence="1 2" key="1">
    <citation type="submission" date="2014-06" db="EMBL/GenBank/DDBJ databases">
        <authorList>
            <person name="Teng J.L."/>
            <person name="Huang Y."/>
            <person name="Tse H."/>
            <person name="Lau S.K."/>
            <person name="Woo P.C."/>
        </authorList>
    </citation>
    <scope>NUCLEOTIDE SEQUENCE [LARGE SCALE GENOMIC DNA]</scope>
    <source>
        <strain evidence="1 2">HKU4</strain>
    </source>
</reference>
<dbReference type="EMBL" id="JPEN01000077">
    <property type="protein sequence ID" value="KGM36794.1"/>
    <property type="molecule type" value="Genomic_DNA"/>
</dbReference>
<evidence type="ECO:0000313" key="1">
    <source>
        <dbReference type="EMBL" id="KGM36794.1"/>
    </source>
</evidence>
<keyword evidence="2" id="KW-1185">Reference proteome</keyword>
<organism evidence="1 2">
    <name type="scientific">Streptococcus sinensis</name>
    <dbReference type="NCBI Taxonomy" id="176090"/>
    <lineage>
        <taxon>Bacteria</taxon>
        <taxon>Bacillati</taxon>
        <taxon>Bacillota</taxon>
        <taxon>Bacilli</taxon>
        <taxon>Lactobacillales</taxon>
        <taxon>Streptococcaceae</taxon>
        <taxon>Streptococcus</taxon>
    </lineage>
</organism>
<dbReference type="AlphaFoldDB" id="A0A0A0DFF5"/>
<accession>A0A0A0DFF5</accession>
<proteinExistence type="predicted"/>
<protein>
    <submittedName>
        <fullName evidence="1">Uncharacterized protein</fullName>
    </submittedName>
</protein>